<dbReference type="Pfam" id="PF10326">
    <property type="entry name" value="7TM_GPCR_Str"/>
    <property type="match status" value="1"/>
</dbReference>
<dbReference type="InterPro" id="IPR019428">
    <property type="entry name" value="7TM_GPCR_serpentine_rcpt_Str"/>
</dbReference>
<dbReference type="PANTHER" id="PTHR22943:SF248">
    <property type="entry name" value="SEVEN TM RECEPTOR"/>
    <property type="match status" value="1"/>
</dbReference>
<accession>A0A2A6CY00</accession>
<dbReference type="EnsemblMetazoa" id="PPA36136.1">
    <property type="protein sequence ID" value="PPA36136.1"/>
    <property type="gene ID" value="WBGene00274505"/>
</dbReference>
<organism evidence="1 2">
    <name type="scientific">Pristionchus pacificus</name>
    <name type="common">Parasitic nematode worm</name>
    <dbReference type="NCBI Taxonomy" id="54126"/>
    <lineage>
        <taxon>Eukaryota</taxon>
        <taxon>Metazoa</taxon>
        <taxon>Ecdysozoa</taxon>
        <taxon>Nematoda</taxon>
        <taxon>Chromadorea</taxon>
        <taxon>Rhabditida</taxon>
        <taxon>Rhabditina</taxon>
        <taxon>Diplogasteromorpha</taxon>
        <taxon>Diplogasteroidea</taxon>
        <taxon>Neodiplogasteridae</taxon>
        <taxon>Pristionchus</taxon>
    </lineage>
</organism>
<evidence type="ECO:0000313" key="1">
    <source>
        <dbReference type="EnsemblMetazoa" id="PPA36136.1"/>
    </source>
</evidence>
<dbReference type="InterPro" id="IPR031984">
    <property type="entry name" value="SLC3A2_N"/>
</dbReference>
<name>A0A2A6CY00_PRIPA</name>
<accession>A0A8R1UMV1</accession>
<dbReference type="Proteomes" id="UP000005239">
    <property type="component" value="Unassembled WGS sequence"/>
</dbReference>
<dbReference type="Pfam" id="PF16028">
    <property type="entry name" value="SLC3A2_N"/>
    <property type="match status" value="1"/>
</dbReference>
<reference evidence="1" key="2">
    <citation type="submission" date="2022-06" db="UniProtKB">
        <authorList>
            <consortium name="EnsemblMetazoa"/>
        </authorList>
    </citation>
    <scope>IDENTIFICATION</scope>
    <source>
        <strain evidence="1">PS312</strain>
    </source>
</reference>
<dbReference type="AlphaFoldDB" id="A0A2A6CY00"/>
<sequence>MSSHWSTVTRVVTVCESSIIFFIYGIFLYLLAKNTKVSQSFQLVLIIVAVHGLLYAFNIWLVLSAHVFHHGHFSVPLYGPLVQLLPKFMQDMSMICLTIFSYLIWQLIPGPCLMQYLALTRPQLNIYYRLLISYAITIFFVVYDYFFVRELVPTPEYERIIQNTSREAFDIDPNEKFVVYGLPFGRMPENDNRTCITLALGCVVSTYFASYLIFGAIILMIRRHLKSFGVKLSEKTLKMENAFYKMQLLQSILPVVVISFPIAVFIIPSITSSDLGPATLSMTFSVWMVPMVQGSVFLYYLRTALRNQKSSQPRPQQMSDIDACEVASVQCESVRLRKPKLGLSQEELDKMLKSSFWKPMRALCFVLYWAILAALITGSVLIVLFGIGVLE</sequence>
<dbReference type="PANTHER" id="PTHR22943">
    <property type="entry name" value="7-TRANSMEMBRANE DOMAIN RECEPTOR C.ELEGANS"/>
    <property type="match status" value="1"/>
</dbReference>
<gene>
    <name evidence="1" type="primary">WBGene00274505</name>
</gene>
<proteinExistence type="predicted"/>
<keyword evidence="2" id="KW-1185">Reference proteome</keyword>
<evidence type="ECO:0000313" key="2">
    <source>
        <dbReference type="Proteomes" id="UP000005239"/>
    </source>
</evidence>
<reference evidence="2" key="1">
    <citation type="journal article" date="2008" name="Nat. Genet.">
        <title>The Pristionchus pacificus genome provides a unique perspective on nematode lifestyle and parasitism.</title>
        <authorList>
            <person name="Dieterich C."/>
            <person name="Clifton S.W."/>
            <person name="Schuster L.N."/>
            <person name="Chinwalla A."/>
            <person name="Delehaunty K."/>
            <person name="Dinkelacker I."/>
            <person name="Fulton L."/>
            <person name="Fulton R."/>
            <person name="Godfrey J."/>
            <person name="Minx P."/>
            <person name="Mitreva M."/>
            <person name="Roeseler W."/>
            <person name="Tian H."/>
            <person name="Witte H."/>
            <person name="Yang S.P."/>
            <person name="Wilson R.K."/>
            <person name="Sommer R.J."/>
        </authorList>
    </citation>
    <scope>NUCLEOTIDE SEQUENCE [LARGE SCALE GENOMIC DNA]</scope>
    <source>
        <strain evidence="2">PS312</strain>
    </source>
</reference>
<protein>
    <submittedName>
        <fullName evidence="1">G protein-coupled receptor</fullName>
    </submittedName>
</protein>